<evidence type="ECO:0000256" key="7">
    <source>
        <dbReference type="ARBA" id="ARBA00023228"/>
    </source>
</evidence>
<dbReference type="InterPro" id="IPR020846">
    <property type="entry name" value="MFS_dom"/>
</dbReference>
<comment type="catalytic activity">
    <reaction evidence="15">
        <text>L-arginyl-L-alpha-amino acid(out) = L-arginyl-L-alpha-amino acid(in)</text>
        <dbReference type="Rhea" id="RHEA:79371"/>
        <dbReference type="ChEBI" id="CHEBI:84315"/>
    </reaction>
</comment>
<dbReference type="Gene3D" id="1.20.1250.20">
    <property type="entry name" value="MFS general substrate transporter like domains"/>
    <property type="match status" value="2"/>
</dbReference>
<evidence type="ECO:0000256" key="25">
    <source>
        <dbReference type="SAM" id="Phobius"/>
    </source>
</evidence>
<keyword evidence="7" id="KW-0458">Lysosome</keyword>
<evidence type="ECO:0000256" key="8">
    <source>
        <dbReference type="ARBA" id="ARBA00044876"/>
    </source>
</evidence>
<comment type="catalytic activity">
    <reaction evidence="16">
        <text>L-lysyl-L-lysine(out) = L-lysyl-L-lysine(in)</text>
        <dbReference type="Rhea" id="RHEA:79403"/>
        <dbReference type="ChEBI" id="CHEBI:229956"/>
    </reaction>
</comment>
<comment type="catalytic activity">
    <reaction evidence="8">
        <text>L-lysyl-L-alanine(out) = L-lysyl-L-alanine(in)</text>
        <dbReference type="Rhea" id="RHEA:79399"/>
        <dbReference type="ChEBI" id="CHEBI:229954"/>
    </reaction>
</comment>
<comment type="catalytic activity">
    <reaction evidence="12">
        <text>L-lysyl-L-alpha-amino acid(out) = L-lysyl-L-alpha-amino acid(in)</text>
        <dbReference type="Rhea" id="RHEA:79387"/>
        <dbReference type="ChEBI" id="CHEBI:229965"/>
    </reaction>
</comment>
<evidence type="ECO:0000256" key="9">
    <source>
        <dbReference type="ARBA" id="ARBA00044878"/>
    </source>
</evidence>
<feature type="transmembrane region" description="Helical" evidence="25">
    <location>
        <begin position="270"/>
        <end position="289"/>
    </location>
</feature>
<comment type="catalytic activity">
    <reaction evidence="13">
        <text>L-alpha-aminoacyl-L-lysine(out) = L-alpha-aminoacyl-L-lysine(in)</text>
        <dbReference type="Rhea" id="RHEA:79383"/>
        <dbReference type="ChEBI" id="CHEBI:229966"/>
    </reaction>
</comment>
<comment type="catalytic activity">
    <reaction evidence="11">
        <text>L-alpha-aminoacyl-L-histidine(out) = L-alpha-aminoacyl-L-histidine(in)</text>
        <dbReference type="Rhea" id="RHEA:79375"/>
        <dbReference type="ChEBI" id="CHEBI:229967"/>
    </reaction>
</comment>
<comment type="function">
    <text evidence="23">Lysosomal dipeptide uniporter that selectively exports lysine, arginine or histidine-containing dipeptides with a net positive charge from the lysosome lumen into the cytosol. Could play a role in a specific type of protein O-glycosylation indirectly regulating macrophages migration and tissue invasion. Also essential for liver homeostasis.</text>
</comment>
<evidence type="ECO:0000256" key="21">
    <source>
        <dbReference type="ARBA" id="ARBA00044985"/>
    </source>
</evidence>
<evidence type="ECO:0000256" key="16">
    <source>
        <dbReference type="ARBA" id="ARBA00044900"/>
    </source>
</evidence>
<comment type="catalytic activity">
    <reaction evidence="9">
        <text>L-histidyl-glycine(out) = L-histidyl-glycine(in)</text>
        <dbReference type="Rhea" id="RHEA:79395"/>
        <dbReference type="ChEBI" id="CHEBI:229957"/>
    </reaction>
</comment>
<evidence type="ECO:0000256" key="13">
    <source>
        <dbReference type="ARBA" id="ARBA00044893"/>
    </source>
</evidence>
<protein>
    <recommendedName>
        <fullName evidence="21">Lysosomal dipeptide transporter MFSD1</fullName>
    </recommendedName>
    <alternativeName>
        <fullName evidence="22">Major facilitator superfamily domain-containing protein 1</fullName>
    </alternativeName>
</protein>
<comment type="catalytic activity">
    <reaction evidence="10">
        <text>L-alpha-aminoacyl-L-arginine(out) = L-alpha-aminoacyl-L-arginine(in)</text>
        <dbReference type="Rhea" id="RHEA:79367"/>
        <dbReference type="ChEBI" id="CHEBI:229968"/>
    </reaction>
</comment>
<dbReference type="PROSITE" id="PS50850">
    <property type="entry name" value="MFS"/>
    <property type="match status" value="1"/>
</dbReference>
<feature type="transmembrane region" description="Helical" evidence="25">
    <location>
        <begin position="200"/>
        <end position="218"/>
    </location>
</feature>
<comment type="subunit">
    <text evidence="24">Homodimer. Interacts with lysosomal protein GLMP (via lumenal domain); the interaction starts while both proteins are still in the endoplasmic reticulum and is required for stabilization of MFSD1 in lysosomes but has no direct effect on its targeting to lysosomes or transporter activity.</text>
</comment>
<dbReference type="AlphaFoldDB" id="A0A238KCY5"/>
<evidence type="ECO:0000256" key="23">
    <source>
        <dbReference type="ARBA" id="ARBA00045709"/>
    </source>
</evidence>
<feature type="domain" description="Major facilitator superfamily (MFS) profile" evidence="26">
    <location>
        <begin position="4"/>
        <end position="394"/>
    </location>
</feature>
<keyword evidence="4 25" id="KW-0812">Transmembrane</keyword>
<feature type="transmembrane region" description="Helical" evidence="25">
    <location>
        <begin position="43"/>
        <end position="62"/>
    </location>
</feature>
<dbReference type="Pfam" id="PF07690">
    <property type="entry name" value="MFS_1"/>
    <property type="match status" value="1"/>
</dbReference>
<evidence type="ECO:0000256" key="10">
    <source>
        <dbReference type="ARBA" id="ARBA00044881"/>
    </source>
</evidence>
<keyword evidence="28" id="KW-1185">Reference proteome</keyword>
<dbReference type="EMBL" id="FXYD01000003">
    <property type="protein sequence ID" value="SMX40062.1"/>
    <property type="molecule type" value="Genomic_DNA"/>
</dbReference>
<feature type="transmembrane region" description="Helical" evidence="25">
    <location>
        <begin position="69"/>
        <end position="89"/>
    </location>
</feature>
<dbReference type="Proteomes" id="UP000203464">
    <property type="component" value="Unassembled WGS sequence"/>
</dbReference>
<evidence type="ECO:0000256" key="1">
    <source>
        <dbReference type="ARBA" id="ARBA00004155"/>
    </source>
</evidence>
<keyword evidence="5 25" id="KW-1133">Transmembrane helix</keyword>
<evidence type="ECO:0000259" key="26">
    <source>
        <dbReference type="PROSITE" id="PS50850"/>
    </source>
</evidence>
<comment type="catalytic activity">
    <reaction evidence="14">
        <text>L-aspartyl-L-lysine(out) = L-aspartyl-L-lysine(in)</text>
        <dbReference type="Rhea" id="RHEA:79411"/>
        <dbReference type="ChEBI" id="CHEBI:229953"/>
    </reaction>
</comment>
<feature type="transmembrane region" description="Helical" evidence="25">
    <location>
        <begin position="295"/>
        <end position="319"/>
    </location>
</feature>
<evidence type="ECO:0000256" key="6">
    <source>
        <dbReference type="ARBA" id="ARBA00023136"/>
    </source>
</evidence>
<comment type="subcellular location">
    <subcellularLocation>
        <location evidence="1">Lysosome membrane</location>
        <topology evidence="1">Multi-pass membrane protein</topology>
    </subcellularLocation>
</comment>
<evidence type="ECO:0000256" key="15">
    <source>
        <dbReference type="ARBA" id="ARBA00044899"/>
    </source>
</evidence>
<feature type="transmembrane region" description="Helical" evidence="25">
    <location>
        <begin position="124"/>
        <end position="142"/>
    </location>
</feature>
<dbReference type="GO" id="GO:0022857">
    <property type="term" value="F:transmembrane transporter activity"/>
    <property type="evidence" value="ECO:0007669"/>
    <property type="project" value="InterPro"/>
</dbReference>
<dbReference type="InterPro" id="IPR036259">
    <property type="entry name" value="MFS_trans_sf"/>
</dbReference>
<evidence type="ECO:0000256" key="4">
    <source>
        <dbReference type="ARBA" id="ARBA00022692"/>
    </source>
</evidence>
<dbReference type="PANTHER" id="PTHR23512">
    <property type="entry name" value="MAJOR FACILITATOR SUPERFAMILY DOMAIN-CONTAINING PROTEIN 1"/>
    <property type="match status" value="1"/>
</dbReference>
<evidence type="ECO:0000256" key="24">
    <source>
        <dbReference type="ARBA" id="ARBA00046376"/>
    </source>
</evidence>
<feature type="transmembrane region" description="Helical" evidence="25">
    <location>
        <begin position="95"/>
        <end position="117"/>
    </location>
</feature>
<evidence type="ECO:0000256" key="11">
    <source>
        <dbReference type="ARBA" id="ARBA00044884"/>
    </source>
</evidence>
<comment type="similarity">
    <text evidence="2">Belongs to the major facilitator superfamily.</text>
</comment>
<comment type="catalytic activity">
    <reaction evidence="18">
        <text>L-histidyl-L-alpha-amino acid(out) = L-histidyl-L-alpha-amino acid(in)</text>
        <dbReference type="Rhea" id="RHEA:79379"/>
        <dbReference type="ChEBI" id="CHEBI:229964"/>
    </reaction>
</comment>
<evidence type="ECO:0000256" key="2">
    <source>
        <dbReference type="ARBA" id="ARBA00008335"/>
    </source>
</evidence>
<keyword evidence="6 25" id="KW-0472">Membrane</keyword>
<comment type="catalytic activity">
    <reaction evidence="20">
        <text>L-lysyl-glycine(out) = L-lysyl-glycine(in)</text>
        <dbReference type="Rhea" id="RHEA:79407"/>
        <dbReference type="ChEBI" id="CHEBI:191202"/>
    </reaction>
</comment>
<organism evidence="27 28">
    <name type="scientific">Octadecabacter ascidiaceicola</name>
    <dbReference type="NCBI Taxonomy" id="1655543"/>
    <lineage>
        <taxon>Bacteria</taxon>
        <taxon>Pseudomonadati</taxon>
        <taxon>Pseudomonadota</taxon>
        <taxon>Alphaproteobacteria</taxon>
        <taxon>Rhodobacterales</taxon>
        <taxon>Roseobacteraceae</taxon>
        <taxon>Octadecabacter</taxon>
    </lineage>
</organism>
<accession>A0A238KCY5</accession>
<evidence type="ECO:0000256" key="5">
    <source>
        <dbReference type="ARBA" id="ARBA00022989"/>
    </source>
</evidence>
<gene>
    <name evidence="27" type="ORF">OCA8868_02253</name>
</gene>
<evidence type="ECO:0000256" key="17">
    <source>
        <dbReference type="ARBA" id="ARBA00044903"/>
    </source>
</evidence>
<evidence type="ECO:0000256" key="3">
    <source>
        <dbReference type="ARBA" id="ARBA00022448"/>
    </source>
</evidence>
<evidence type="ECO:0000256" key="18">
    <source>
        <dbReference type="ARBA" id="ARBA00044912"/>
    </source>
</evidence>
<feature type="transmembrane region" description="Helical" evidence="25">
    <location>
        <begin position="238"/>
        <end position="258"/>
    </location>
</feature>
<dbReference type="GO" id="GO:0005765">
    <property type="term" value="C:lysosomal membrane"/>
    <property type="evidence" value="ECO:0007669"/>
    <property type="project" value="UniProtKB-SubCell"/>
</dbReference>
<dbReference type="InterPro" id="IPR052187">
    <property type="entry name" value="MFSD1"/>
</dbReference>
<dbReference type="SUPFAM" id="SSF103473">
    <property type="entry name" value="MFS general substrate transporter"/>
    <property type="match status" value="1"/>
</dbReference>
<proteinExistence type="inferred from homology"/>
<feature type="transmembrane region" description="Helical" evidence="25">
    <location>
        <begin position="162"/>
        <end position="179"/>
    </location>
</feature>
<name>A0A238KCY5_9RHOB</name>
<keyword evidence="3" id="KW-0813">Transport</keyword>
<comment type="catalytic activity">
    <reaction evidence="19">
        <text>L-alanyl-L-lysine(out) = L-alanyl-L-lysine(in)</text>
        <dbReference type="Rhea" id="RHEA:79415"/>
        <dbReference type="ChEBI" id="CHEBI:192470"/>
    </reaction>
</comment>
<evidence type="ECO:0000313" key="27">
    <source>
        <dbReference type="EMBL" id="SMX40062.1"/>
    </source>
</evidence>
<dbReference type="PANTHER" id="PTHR23512:SF3">
    <property type="entry name" value="MAJOR FACILITATOR SUPERFAMILY DOMAIN-CONTAINING PROTEIN 1"/>
    <property type="match status" value="1"/>
</dbReference>
<evidence type="ECO:0000313" key="28">
    <source>
        <dbReference type="Proteomes" id="UP000203464"/>
    </source>
</evidence>
<comment type="catalytic activity">
    <reaction evidence="17">
        <text>L-arginyl-glycine(out) = L-arginyl-glycine(in)</text>
        <dbReference type="Rhea" id="RHEA:79391"/>
        <dbReference type="ChEBI" id="CHEBI:229955"/>
    </reaction>
</comment>
<sequence>MRMGLIFLVFGYVFSQFYRAFLAVLTPALEADLGTTSADLSYASGLWFIVFAVMQIPVGEALDRVGPRLTTVVLFGLGGAGGALVFALAQTPAHISYAMVLIGIGCSPVLMASYYIFAKMYPPVVFSTLAGAMIGFGSLGNLASSAPMAWAVDAFGWRETMVAVAVATLLISIALGVFMKDPPKTASTGPRGSVLDLLKIKALWFIFPLMFVNYAPAAGLRGLWVGPYGSDVFGADTALIGTMTLVMGLAMVAGNFAYGPMDRVFGTRKWVVFLGNALGAIGCFALSALSPGASVWTATALLALVGMTGASFPLLIAHARPFFPEHLTGRGVTLLNLFGIGGVGVMQIVTGRMVDHWDSVAKFEGGTYPMLFWFYGILICCGLAIYAFSTDRTD</sequence>
<feature type="transmembrane region" description="Helical" evidence="25">
    <location>
        <begin position="331"/>
        <end position="350"/>
    </location>
</feature>
<dbReference type="RefSeq" id="WP_093996627.1">
    <property type="nucleotide sequence ID" value="NZ_FXYD01000003.1"/>
</dbReference>
<evidence type="ECO:0000256" key="14">
    <source>
        <dbReference type="ARBA" id="ARBA00044898"/>
    </source>
</evidence>
<evidence type="ECO:0000256" key="12">
    <source>
        <dbReference type="ARBA" id="ARBA00044891"/>
    </source>
</evidence>
<evidence type="ECO:0000256" key="19">
    <source>
        <dbReference type="ARBA" id="ARBA00044919"/>
    </source>
</evidence>
<evidence type="ECO:0000256" key="20">
    <source>
        <dbReference type="ARBA" id="ARBA00044924"/>
    </source>
</evidence>
<feature type="transmembrane region" description="Helical" evidence="25">
    <location>
        <begin position="370"/>
        <end position="388"/>
    </location>
</feature>
<dbReference type="OrthoDB" id="272777at2"/>
<dbReference type="InterPro" id="IPR011701">
    <property type="entry name" value="MFS"/>
</dbReference>
<reference evidence="28" key="1">
    <citation type="submission" date="2017-05" db="EMBL/GenBank/DDBJ databases">
        <authorList>
            <person name="Rodrigo-Torres L."/>
            <person name="Arahal R. D."/>
            <person name="Lucena T."/>
        </authorList>
    </citation>
    <scope>NUCLEOTIDE SEQUENCE [LARGE SCALE GENOMIC DNA]</scope>
    <source>
        <strain evidence="28">CECT 8868</strain>
    </source>
</reference>
<evidence type="ECO:0000256" key="22">
    <source>
        <dbReference type="ARBA" id="ARBA00045018"/>
    </source>
</evidence>